<dbReference type="InterPro" id="IPR018946">
    <property type="entry name" value="PhoD-like_MPP"/>
</dbReference>
<reference evidence="2 3" key="1">
    <citation type="submission" date="2012-12" db="EMBL/GenBank/DDBJ databases">
        <title>Genome assembly of Fulvivirga imtechensis AK7.</title>
        <authorList>
            <person name="Nupur N."/>
            <person name="Khatri I."/>
            <person name="Kumar R."/>
            <person name="Subramanian S."/>
            <person name="Pinnaka A."/>
        </authorList>
    </citation>
    <scope>NUCLEOTIDE SEQUENCE [LARGE SCALE GENOMIC DNA]</scope>
    <source>
        <strain evidence="2 3">AK7</strain>
    </source>
</reference>
<comment type="caution">
    <text evidence="2">The sequence shown here is derived from an EMBL/GenBank/DDBJ whole genome shotgun (WGS) entry which is preliminary data.</text>
</comment>
<protein>
    <submittedName>
        <fullName evidence="2">Phosphodiesterase/alkaline phosphatase D-like protein</fullName>
    </submittedName>
</protein>
<evidence type="ECO:0000313" key="2">
    <source>
        <dbReference type="EMBL" id="ELR73594.1"/>
    </source>
</evidence>
<dbReference type="InterPro" id="IPR029052">
    <property type="entry name" value="Metallo-depent_PP-like"/>
</dbReference>
<dbReference type="SUPFAM" id="SSF56300">
    <property type="entry name" value="Metallo-dependent phosphatases"/>
    <property type="match status" value="1"/>
</dbReference>
<dbReference type="PANTHER" id="PTHR33987:SF1">
    <property type="entry name" value="CALCINEURIN-LIKE METALLO-PHOSPHOESTERASE SUPERFAMILY PROTEIN"/>
    <property type="match status" value="1"/>
</dbReference>
<dbReference type="Gene3D" id="3.60.21.70">
    <property type="entry name" value="PhoD-like phosphatase"/>
    <property type="match status" value="1"/>
</dbReference>
<dbReference type="EMBL" id="AMZN01000004">
    <property type="protein sequence ID" value="ELR73594.1"/>
    <property type="molecule type" value="Genomic_DNA"/>
</dbReference>
<organism evidence="2 3">
    <name type="scientific">Fulvivirga imtechensis AK7</name>
    <dbReference type="NCBI Taxonomy" id="1237149"/>
    <lineage>
        <taxon>Bacteria</taxon>
        <taxon>Pseudomonadati</taxon>
        <taxon>Bacteroidota</taxon>
        <taxon>Cytophagia</taxon>
        <taxon>Cytophagales</taxon>
        <taxon>Fulvivirgaceae</taxon>
        <taxon>Fulvivirga</taxon>
    </lineage>
</organism>
<evidence type="ECO:0000259" key="1">
    <source>
        <dbReference type="Pfam" id="PF09423"/>
    </source>
</evidence>
<dbReference type="eggNOG" id="COG3540">
    <property type="taxonomic scope" value="Bacteria"/>
</dbReference>
<sequence length="350" mass="40168">MTSKYYFLLTIIIGSACHNIQRSEVESTAPIINTIAFGSCSHQDNPEQLWTEITKAQPDLLILGGDNIYGDTHDMTLMKARYDKQKSRPEYQNLLNTVPVIGIWDDHDYGMNDGGKHFSKKDSSKWLMLDFLDVPADNPVWRREGAYNAYSYGPKNKKIKVILLDTRYFRDTLSADTLTSARYLPNKDGDLLGEKQWQWLEYELTDSDADMHILVSGIQVIAAQHDFEKWSNFPQSRERLFKLLVKTHPANTLILSGDRHIAEISKIDLEGLPYPLYDLTSSGLTHTWSEVWPEENKYRVGEMVIKRNYGLVQINWQQSSPGIVFQVKGHNDSTFLEHHISFDKAHAEAN</sequence>
<dbReference type="AlphaFoldDB" id="L8K0Z6"/>
<dbReference type="STRING" id="1237149.C900_02679"/>
<dbReference type="Pfam" id="PF09423">
    <property type="entry name" value="PhoD"/>
    <property type="match status" value="1"/>
</dbReference>
<dbReference type="InterPro" id="IPR038607">
    <property type="entry name" value="PhoD-like_sf"/>
</dbReference>
<gene>
    <name evidence="2" type="ORF">C900_02679</name>
</gene>
<evidence type="ECO:0000313" key="3">
    <source>
        <dbReference type="Proteomes" id="UP000011135"/>
    </source>
</evidence>
<feature type="domain" description="PhoD-like phosphatase metallophosphatase" evidence="1">
    <location>
        <begin position="37"/>
        <end position="268"/>
    </location>
</feature>
<proteinExistence type="predicted"/>
<dbReference type="CDD" id="cd07389">
    <property type="entry name" value="MPP_PhoD"/>
    <property type="match status" value="1"/>
</dbReference>
<dbReference type="PROSITE" id="PS51257">
    <property type="entry name" value="PROKAR_LIPOPROTEIN"/>
    <property type="match status" value="1"/>
</dbReference>
<dbReference type="PATRIC" id="fig|1237149.3.peg.370"/>
<dbReference type="OrthoDB" id="9763616at2"/>
<keyword evidence="3" id="KW-1185">Reference proteome</keyword>
<dbReference type="Proteomes" id="UP000011135">
    <property type="component" value="Unassembled WGS sequence"/>
</dbReference>
<dbReference type="PANTHER" id="PTHR33987">
    <property type="entry name" value="CALCINEURIN-LIKE METALLO-PHOSPHOESTERASE SUPERFAMILY PROTEIN"/>
    <property type="match status" value="1"/>
</dbReference>
<accession>L8K0Z6</accession>
<name>L8K0Z6_9BACT</name>